<keyword evidence="2" id="KW-1185">Reference proteome</keyword>
<dbReference type="AlphaFoldDB" id="A0A5B7D4W3"/>
<name>A0A5B7D4W3_PORTR</name>
<organism evidence="1 2">
    <name type="scientific">Portunus trituberculatus</name>
    <name type="common">Swimming crab</name>
    <name type="synonym">Neptunus trituberculatus</name>
    <dbReference type="NCBI Taxonomy" id="210409"/>
    <lineage>
        <taxon>Eukaryota</taxon>
        <taxon>Metazoa</taxon>
        <taxon>Ecdysozoa</taxon>
        <taxon>Arthropoda</taxon>
        <taxon>Crustacea</taxon>
        <taxon>Multicrustacea</taxon>
        <taxon>Malacostraca</taxon>
        <taxon>Eumalacostraca</taxon>
        <taxon>Eucarida</taxon>
        <taxon>Decapoda</taxon>
        <taxon>Pleocyemata</taxon>
        <taxon>Brachyura</taxon>
        <taxon>Eubrachyura</taxon>
        <taxon>Portunoidea</taxon>
        <taxon>Portunidae</taxon>
        <taxon>Portuninae</taxon>
        <taxon>Portunus</taxon>
    </lineage>
</organism>
<accession>A0A5B7D4W3</accession>
<gene>
    <name evidence="1" type="ORF">E2C01_007845</name>
</gene>
<comment type="caution">
    <text evidence="1">The sequence shown here is derived from an EMBL/GenBank/DDBJ whole genome shotgun (WGS) entry which is preliminary data.</text>
</comment>
<sequence>MLAVQTLRQVKLKTEQNIVWYSLRGRGVMGGGEGGGDSGERCWKGGEPHSILLHFTTTTKKR</sequence>
<proteinExistence type="predicted"/>
<dbReference type="EMBL" id="VSRR010000399">
    <property type="protein sequence ID" value="MPC15063.1"/>
    <property type="molecule type" value="Genomic_DNA"/>
</dbReference>
<dbReference type="Proteomes" id="UP000324222">
    <property type="component" value="Unassembled WGS sequence"/>
</dbReference>
<evidence type="ECO:0000313" key="2">
    <source>
        <dbReference type="Proteomes" id="UP000324222"/>
    </source>
</evidence>
<evidence type="ECO:0000313" key="1">
    <source>
        <dbReference type="EMBL" id="MPC15063.1"/>
    </source>
</evidence>
<protein>
    <submittedName>
        <fullName evidence="1">Uncharacterized protein</fullName>
    </submittedName>
</protein>
<reference evidence="1 2" key="1">
    <citation type="submission" date="2019-05" db="EMBL/GenBank/DDBJ databases">
        <title>Another draft genome of Portunus trituberculatus and its Hox gene families provides insights of decapod evolution.</title>
        <authorList>
            <person name="Jeong J.-H."/>
            <person name="Song I."/>
            <person name="Kim S."/>
            <person name="Choi T."/>
            <person name="Kim D."/>
            <person name="Ryu S."/>
            <person name="Kim W."/>
        </authorList>
    </citation>
    <scope>NUCLEOTIDE SEQUENCE [LARGE SCALE GENOMIC DNA]</scope>
    <source>
        <tissue evidence="1">Muscle</tissue>
    </source>
</reference>